<comment type="function">
    <text evidence="9">Encapsidates the genome, protecting it from nucleases. The encapsidated genomic RNA is termed the nucleocapsid (NC) and serves as template for viral transcription and replication.</text>
</comment>
<accession>A0A8D9UJ62</accession>
<dbReference type="Pfam" id="PF03216">
    <property type="entry name" value="Rhabdo_ncap_2"/>
    <property type="match status" value="1"/>
</dbReference>
<keyword evidence="4 9" id="KW-0946">Virion</keyword>
<reference evidence="11" key="2">
    <citation type="journal article" date="2021" name="Viruses">
        <title>Illuminating the Plant Rhabdovirus Landscape through Metatranscriptomics Data.</title>
        <authorList>
            <person name="Bejerman N."/>
            <person name="Dietzgen R.G."/>
            <person name="Debat H."/>
        </authorList>
    </citation>
    <scope>NUCLEOTIDE SEQUENCE</scope>
</reference>
<proteinExistence type="inferred from homology"/>
<keyword evidence="9" id="KW-1035">Host cytoplasm</keyword>
<keyword evidence="5 9" id="KW-0694">RNA-binding</keyword>
<evidence type="ECO:0000256" key="10">
    <source>
        <dbReference type="SAM" id="MobiDB-lite"/>
    </source>
</evidence>
<comment type="subunit">
    <text evidence="9">Homomultimerizes to form the nucleocapsid. Binds to viral genomic RNA.</text>
</comment>
<comment type="similarity">
    <text evidence="9">Belongs to the nucleorhabdovirus nucleocapsid protein family.</text>
</comment>
<evidence type="ECO:0000313" key="11">
    <source>
        <dbReference type="EMBL" id="DAF42395.1"/>
    </source>
</evidence>
<evidence type="ECO:0000256" key="5">
    <source>
        <dbReference type="ARBA" id="ARBA00022884"/>
    </source>
</evidence>
<reference evidence="11" key="1">
    <citation type="journal article" date="2021" name="J. Anim. Genet.">
        <title>Illuminating the plant rhabdovirus landscape through metatranscriptomics data.</title>
        <authorList>
            <person name="Bejerman N."/>
            <person name="Dietzgen R.G."/>
            <person name="Debat H."/>
        </authorList>
    </citation>
    <scope>NUCLEOTIDE SEQUENCE</scope>
</reference>
<evidence type="ECO:0000256" key="1">
    <source>
        <dbReference type="ARBA" id="ARBA00014389"/>
    </source>
</evidence>
<feature type="region of interest" description="Disordered" evidence="10">
    <location>
        <begin position="404"/>
        <end position="494"/>
    </location>
</feature>
<evidence type="ECO:0000256" key="7">
    <source>
        <dbReference type="ARBA" id="ARBA00023274"/>
    </source>
</evidence>
<dbReference type="GO" id="GO:1990904">
    <property type="term" value="C:ribonucleoprotein complex"/>
    <property type="evidence" value="ECO:0007669"/>
    <property type="project" value="UniProtKB-UniRule"/>
</dbReference>
<comment type="subcellular location">
    <subcellularLocation>
        <location evidence="9">Virion</location>
    </subcellularLocation>
    <subcellularLocation>
        <location evidence="9">Host cytoplasm</location>
    </subcellularLocation>
</comment>
<dbReference type="GO" id="GO:0030430">
    <property type="term" value="C:host cell cytoplasm"/>
    <property type="evidence" value="ECO:0007669"/>
    <property type="project" value="UniProtKB-SubCell"/>
</dbReference>
<keyword evidence="7 9" id="KW-0687">Ribonucleoprotein</keyword>
<name>A0A8D9UJ62_9RHAB</name>
<keyword evidence="2 9" id="KW-1139">Helical capsid protein</keyword>
<dbReference type="EMBL" id="BK014329">
    <property type="protein sequence ID" value="DAF42395.1"/>
    <property type="molecule type" value="Viral_cRNA"/>
</dbReference>
<dbReference type="InterPro" id="IPR004902">
    <property type="entry name" value="Rhabdo_ncap_2"/>
</dbReference>
<dbReference type="GO" id="GO:0003723">
    <property type="term" value="F:RNA binding"/>
    <property type="evidence" value="ECO:0007669"/>
    <property type="project" value="UniProtKB-UniRule"/>
</dbReference>
<keyword evidence="3 9" id="KW-0167">Capsid protein</keyword>
<evidence type="ECO:0000256" key="9">
    <source>
        <dbReference type="RuleBase" id="RU369108"/>
    </source>
</evidence>
<evidence type="ECO:0000256" key="4">
    <source>
        <dbReference type="ARBA" id="ARBA00022844"/>
    </source>
</evidence>
<evidence type="ECO:0000256" key="6">
    <source>
        <dbReference type="ARBA" id="ARBA00023086"/>
    </source>
</evidence>
<keyword evidence="6 9" id="KW-0543">Viral nucleoprotein</keyword>
<dbReference type="GO" id="GO:0019013">
    <property type="term" value="C:viral nucleocapsid"/>
    <property type="evidence" value="ECO:0007669"/>
    <property type="project" value="UniProtKB-UniRule"/>
</dbReference>
<sequence length="494" mass="55775">MTTRDDIPSQFDNDDDILEEFSDLHVRPFMQSTVVAAEYDNEFFDPSQGNTTYLINDLEDDAVLSSWSKISSAISDGTISPADILSIIELAVNARSVSGTGRLLDWVNRPASVITGVADLSRTRLMNAKVASGVNKQYVTDDDYTLAATQDNEGEPPIDEEDDGKLKVKAACYICLCLMRLMKKDPTSFMKGITYIKRGFSLFYEQASATVLNLEFSRAAIIAISDGLRSNAKLGQTMIYHVATGMKSLERTSQEYHLMRFTFCQHVELKGMHAYKLFYELDRVFNDRLPTPVFLSWLTNDATRKAVMLIADIIKKYDNENETSEYLWLYARYLNNGYFYDLHTARCRWLVCVLGHLHKAQIPSTTTSQGSPLDLLELKKMSKAEWATAKEYAEIFEEQYTRQAAASTTMNRIQREYQKRKGIATPRPEKRKRADREGPDAMVVEPTEPPAGPPSKNIRKRNREDVHSSAGRRAAEEPEDEDGSDGEAPPVNLS</sequence>
<evidence type="ECO:0000256" key="8">
    <source>
        <dbReference type="ARBA" id="ARBA00033344"/>
    </source>
</evidence>
<protein>
    <recommendedName>
        <fullName evidence="1 9">Nucleoprotein</fullName>
        <shortName evidence="9">NP</shortName>
        <shortName evidence="9">Protein N</shortName>
    </recommendedName>
    <alternativeName>
        <fullName evidence="8 9">Nucleocapsid protein</fullName>
    </alternativeName>
</protein>
<evidence type="ECO:0000256" key="3">
    <source>
        <dbReference type="ARBA" id="ARBA00022561"/>
    </source>
</evidence>
<organism evidence="11">
    <name type="scientific">Viola verecunda virus 1</name>
    <dbReference type="NCBI Taxonomy" id="2793744"/>
    <lineage>
        <taxon>Viruses</taxon>
        <taxon>Riboviria</taxon>
        <taxon>Orthornavirae</taxon>
        <taxon>Negarnaviricota</taxon>
        <taxon>Haploviricotina</taxon>
        <taxon>Monjiviricetes</taxon>
        <taxon>Mononegavirales</taxon>
        <taxon>Rhabdoviridae</taxon>
    </lineage>
</organism>
<dbReference type="GO" id="GO:0019029">
    <property type="term" value="C:helical viral capsid"/>
    <property type="evidence" value="ECO:0007669"/>
    <property type="project" value="UniProtKB-UniRule"/>
</dbReference>
<evidence type="ECO:0000256" key="2">
    <source>
        <dbReference type="ARBA" id="ARBA00022497"/>
    </source>
</evidence>